<dbReference type="PANTHER" id="PTHR34220">
    <property type="entry name" value="SENSOR HISTIDINE KINASE YPDA"/>
    <property type="match status" value="1"/>
</dbReference>
<feature type="transmembrane region" description="Helical" evidence="12">
    <location>
        <begin position="16"/>
        <end position="38"/>
    </location>
</feature>
<evidence type="ECO:0000256" key="2">
    <source>
        <dbReference type="ARBA" id="ARBA00022475"/>
    </source>
</evidence>
<evidence type="ECO:0000256" key="5">
    <source>
        <dbReference type="ARBA" id="ARBA00022692"/>
    </source>
</evidence>
<proteinExistence type="predicted"/>
<dbReference type="EMBL" id="CVTD020000016">
    <property type="protein sequence ID" value="CRZ34710.1"/>
    <property type="molecule type" value="Genomic_DNA"/>
</dbReference>
<keyword evidence="4" id="KW-0808">Transferase</keyword>
<evidence type="ECO:0000313" key="14">
    <source>
        <dbReference type="EMBL" id="CRZ34710.1"/>
    </source>
</evidence>
<keyword evidence="6" id="KW-0547">Nucleotide-binding</keyword>
<evidence type="ECO:0000256" key="3">
    <source>
        <dbReference type="ARBA" id="ARBA00022553"/>
    </source>
</evidence>
<dbReference type="GO" id="GO:0000155">
    <property type="term" value="F:phosphorelay sensor kinase activity"/>
    <property type="evidence" value="ECO:0007669"/>
    <property type="project" value="InterPro"/>
</dbReference>
<keyword evidence="8" id="KW-0067">ATP-binding</keyword>
<dbReference type="Gene3D" id="6.10.340.10">
    <property type="match status" value="1"/>
</dbReference>
<dbReference type="GO" id="GO:0005524">
    <property type="term" value="F:ATP binding"/>
    <property type="evidence" value="ECO:0007669"/>
    <property type="project" value="UniProtKB-KW"/>
</dbReference>
<dbReference type="InterPro" id="IPR003660">
    <property type="entry name" value="HAMP_dom"/>
</dbReference>
<organism evidence="14 15">
    <name type="scientific">Herbinix hemicellulosilytica</name>
    <dbReference type="NCBI Taxonomy" id="1564487"/>
    <lineage>
        <taxon>Bacteria</taxon>
        <taxon>Bacillati</taxon>
        <taxon>Bacillota</taxon>
        <taxon>Clostridia</taxon>
        <taxon>Lachnospirales</taxon>
        <taxon>Lachnospiraceae</taxon>
        <taxon>Herbinix</taxon>
    </lineage>
</organism>
<evidence type="ECO:0000256" key="10">
    <source>
        <dbReference type="ARBA" id="ARBA00023012"/>
    </source>
</evidence>
<keyword evidence="10" id="KW-0902">Two-component regulatory system</keyword>
<dbReference type="InterPro" id="IPR036890">
    <property type="entry name" value="HATPase_C_sf"/>
</dbReference>
<keyword evidence="15" id="KW-1185">Reference proteome</keyword>
<name>A0A0H5SI02_HERHM</name>
<dbReference type="Pfam" id="PF02518">
    <property type="entry name" value="HATPase_c"/>
    <property type="match status" value="1"/>
</dbReference>
<dbReference type="InterPro" id="IPR003594">
    <property type="entry name" value="HATPase_dom"/>
</dbReference>
<dbReference type="InterPro" id="IPR010559">
    <property type="entry name" value="Sig_transdc_His_kin_internal"/>
</dbReference>
<comment type="subcellular location">
    <subcellularLocation>
        <location evidence="1">Cell membrane</location>
        <topology evidence="1">Multi-pass membrane protein</topology>
    </subcellularLocation>
</comment>
<dbReference type="SUPFAM" id="SSF55874">
    <property type="entry name" value="ATPase domain of HSP90 chaperone/DNA topoisomerase II/histidine kinase"/>
    <property type="match status" value="1"/>
</dbReference>
<evidence type="ECO:0000256" key="12">
    <source>
        <dbReference type="SAM" id="Phobius"/>
    </source>
</evidence>
<accession>A0A0H5SI02</accession>
<evidence type="ECO:0000256" key="4">
    <source>
        <dbReference type="ARBA" id="ARBA00022679"/>
    </source>
</evidence>
<dbReference type="SUPFAM" id="SSF158472">
    <property type="entry name" value="HAMP domain-like"/>
    <property type="match status" value="1"/>
</dbReference>
<dbReference type="SMART" id="SM00304">
    <property type="entry name" value="HAMP"/>
    <property type="match status" value="1"/>
</dbReference>
<keyword evidence="9 12" id="KW-1133">Transmembrane helix</keyword>
<reference evidence="14 15" key="1">
    <citation type="submission" date="2015-06" db="EMBL/GenBank/DDBJ databases">
        <authorList>
            <person name="Wibberg Daniel"/>
        </authorList>
    </citation>
    <scope>NUCLEOTIDE SEQUENCE [LARGE SCALE GENOMIC DNA]</scope>
    <source>
        <strain evidence="14 15">T3/55T</strain>
    </source>
</reference>
<feature type="transmembrane region" description="Helical" evidence="12">
    <location>
        <begin position="285"/>
        <end position="305"/>
    </location>
</feature>
<evidence type="ECO:0000256" key="1">
    <source>
        <dbReference type="ARBA" id="ARBA00004651"/>
    </source>
</evidence>
<keyword evidence="11 12" id="KW-0472">Membrane</keyword>
<evidence type="ECO:0000313" key="15">
    <source>
        <dbReference type="Proteomes" id="UP000236497"/>
    </source>
</evidence>
<sequence length="601" mass="70365">MKRFSFNNFKIRTKLLLIYCFCVLIPIILIDSIILYTVHQNYQEDYLKDLTNTMERIKVNLTDTVEGCILFTYNLYSDEKLDEFLSYNYKSHLDYYEKYTEMLKYKSISYNYNYGRMYKIVIYADNDTLVNGGSIARLETAKSEDWYKAYIESGQDIFLYTYYDSGKKHIPGSGTSRTISVIRKLNNFDKRGMLKILKVDLDYNYMLKDVLNEKIEGEIYVRNKDYILFSNLPGTSGLKEFEPANTVRTEDATMSMTFQTGFDEWEILIMAEETPFWSVLYMNKWLIPIILISIFIPTVLIYFVGRSISKRLSIITAYMGKVEKEQFEVIDINEGEDEIGKLINRYNLMVSRIKELIEVVFKGQAEKQALELAKKNAELKAMQSQVNPHFLFNTLESIRMRSLLKNEHETADIIGELAVLFRKSMTWGDDYITVEEEMGFIDNYMHIQRYRFGDKIKYYHYVMEDCKKCLIPKLSISTFIENACIHGLEMTDKEGVISVTVTKQDKELLIEISDNGKGMDEERLSKLKFMIANASSEMLYEARSTGVLNAYLRLKMYSDGNLRIDIDSKPEKGTDISIWLPIIYEKSQNEENHKIPNREEI</sequence>
<dbReference type="AlphaFoldDB" id="A0A0H5SI02"/>
<dbReference type="Pfam" id="PF06580">
    <property type="entry name" value="His_kinase"/>
    <property type="match status" value="1"/>
</dbReference>
<keyword evidence="5 12" id="KW-0812">Transmembrane</keyword>
<dbReference type="Gene3D" id="3.30.565.10">
    <property type="entry name" value="Histidine kinase-like ATPase, C-terminal domain"/>
    <property type="match status" value="1"/>
</dbReference>
<dbReference type="PROSITE" id="PS50885">
    <property type="entry name" value="HAMP"/>
    <property type="match status" value="1"/>
</dbReference>
<evidence type="ECO:0000259" key="13">
    <source>
        <dbReference type="PROSITE" id="PS50885"/>
    </source>
</evidence>
<keyword evidence="2" id="KW-1003">Cell membrane</keyword>
<gene>
    <name evidence="14" type="ORF">HHT355_1509</name>
</gene>
<protein>
    <recommendedName>
        <fullName evidence="13">HAMP domain-containing protein</fullName>
    </recommendedName>
</protein>
<dbReference type="Proteomes" id="UP000236497">
    <property type="component" value="Unassembled WGS sequence"/>
</dbReference>
<dbReference type="RefSeq" id="WP_158245925.1">
    <property type="nucleotide sequence ID" value="NZ_CVTD020000016.1"/>
</dbReference>
<dbReference type="GO" id="GO:0005886">
    <property type="term" value="C:plasma membrane"/>
    <property type="evidence" value="ECO:0007669"/>
    <property type="project" value="UniProtKB-SubCell"/>
</dbReference>
<evidence type="ECO:0000256" key="6">
    <source>
        <dbReference type="ARBA" id="ARBA00022741"/>
    </source>
</evidence>
<evidence type="ECO:0000256" key="9">
    <source>
        <dbReference type="ARBA" id="ARBA00022989"/>
    </source>
</evidence>
<feature type="domain" description="HAMP" evidence="13">
    <location>
        <begin position="306"/>
        <end position="358"/>
    </location>
</feature>
<evidence type="ECO:0000256" key="8">
    <source>
        <dbReference type="ARBA" id="ARBA00022840"/>
    </source>
</evidence>
<dbReference type="InterPro" id="IPR050640">
    <property type="entry name" value="Bact_2-comp_sensor_kinase"/>
</dbReference>
<evidence type="ECO:0000256" key="11">
    <source>
        <dbReference type="ARBA" id="ARBA00023136"/>
    </source>
</evidence>
<evidence type="ECO:0000256" key="7">
    <source>
        <dbReference type="ARBA" id="ARBA00022777"/>
    </source>
</evidence>
<dbReference type="PANTHER" id="PTHR34220:SF11">
    <property type="entry name" value="SENSOR PROTEIN KINASE HPTS"/>
    <property type="match status" value="1"/>
</dbReference>
<keyword evidence="7" id="KW-0418">Kinase</keyword>
<keyword evidence="3" id="KW-0597">Phosphoprotein</keyword>